<evidence type="ECO:0000313" key="8">
    <source>
        <dbReference type="EMBL" id="CAB4544799.1"/>
    </source>
</evidence>
<evidence type="ECO:0000259" key="7">
    <source>
        <dbReference type="Pfam" id="PF02683"/>
    </source>
</evidence>
<organism evidence="8">
    <name type="scientific">freshwater metagenome</name>
    <dbReference type="NCBI Taxonomy" id="449393"/>
    <lineage>
        <taxon>unclassified sequences</taxon>
        <taxon>metagenomes</taxon>
        <taxon>ecological metagenomes</taxon>
    </lineage>
</organism>
<evidence type="ECO:0000256" key="3">
    <source>
        <dbReference type="ARBA" id="ARBA00022692"/>
    </source>
</evidence>
<feature type="domain" description="Cytochrome C biogenesis protein transmembrane" evidence="7">
    <location>
        <begin position="13"/>
        <end position="212"/>
    </location>
</feature>
<dbReference type="InterPro" id="IPR003834">
    <property type="entry name" value="Cyt_c_assmbl_TM_dom"/>
</dbReference>
<gene>
    <name evidence="8" type="ORF">UFOPK1503_00535</name>
</gene>
<dbReference type="Pfam" id="PF02683">
    <property type="entry name" value="DsbD_TM"/>
    <property type="match status" value="1"/>
</dbReference>
<evidence type="ECO:0000256" key="5">
    <source>
        <dbReference type="ARBA" id="ARBA00023136"/>
    </source>
</evidence>
<dbReference type="GO" id="GO:0016020">
    <property type="term" value="C:membrane"/>
    <property type="evidence" value="ECO:0007669"/>
    <property type="project" value="UniProtKB-SubCell"/>
</dbReference>
<feature type="transmembrane region" description="Helical" evidence="6">
    <location>
        <begin position="86"/>
        <end position="108"/>
    </location>
</feature>
<accession>A0A6J6C2N6</accession>
<comment type="subcellular location">
    <subcellularLocation>
        <location evidence="1">Membrane</location>
        <topology evidence="1">Multi-pass membrane protein</topology>
    </subcellularLocation>
</comment>
<keyword evidence="3 6" id="KW-0812">Transmembrane</keyword>
<keyword evidence="5 6" id="KW-0472">Membrane</keyword>
<name>A0A6J6C2N6_9ZZZZ</name>
<proteinExistence type="inferred from homology"/>
<dbReference type="InterPro" id="IPR051790">
    <property type="entry name" value="Cytochrome_c-biogenesis_DsbD"/>
</dbReference>
<feature type="transmembrane region" description="Helical" evidence="6">
    <location>
        <begin position="12"/>
        <end position="40"/>
    </location>
</feature>
<sequence>MNPGDIVLSGSILVAIPIALLAGIITFVSPCVLPLVPGYLGFVSANVKSKVVLGTAFFVLGFSAVFVTLGVLAGSAGLVFWVREPLVQLILGLLVVLFGFAMLGSVGFMQRTIKLPTPKIGLAGAPLLGVVFALGWTPCIGPTLSAVLVLASDTGDPLRGAILASFYSLGIGIPFLLIAAGFGFAARSVEFVKRHLRAINIFGGVVLILLGLLIASGLWLQFTNWLGVINSGFTLPL</sequence>
<dbReference type="PANTHER" id="PTHR31272">
    <property type="entry name" value="CYTOCHROME C-TYPE BIOGENESIS PROTEIN HI_1454-RELATED"/>
    <property type="match status" value="1"/>
</dbReference>
<dbReference type="GO" id="GO:0017004">
    <property type="term" value="P:cytochrome complex assembly"/>
    <property type="evidence" value="ECO:0007669"/>
    <property type="project" value="InterPro"/>
</dbReference>
<feature type="transmembrane region" description="Helical" evidence="6">
    <location>
        <begin position="198"/>
        <end position="220"/>
    </location>
</feature>
<evidence type="ECO:0000256" key="4">
    <source>
        <dbReference type="ARBA" id="ARBA00022989"/>
    </source>
</evidence>
<dbReference type="AlphaFoldDB" id="A0A6J6C2N6"/>
<evidence type="ECO:0000256" key="1">
    <source>
        <dbReference type="ARBA" id="ARBA00004141"/>
    </source>
</evidence>
<reference evidence="8" key="1">
    <citation type="submission" date="2020-05" db="EMBL/GenBank/DDBJ databases">
        <authorList>
            <person name="Chiriac C."/>
            <person name="Salcher M."/>
            <person name="Ghai R."/>
            <person name="Kavagutti S V."/>
        </authorList>
    </citation>
    <scope>NUCLEOTIDE SEQUENCE</scope>
</reference>
<dbReference type="EMBL" id="CAEZST010000006">
    <property type="protein sequence ID" value="CAB4544799.1"/>
    <property type="molecule type" value="Genomic_DNA"/>
</dbReference>
<dbReference type="PANTHER" id="PTHR31272:SF4">
    <property type="entry name" value="CYTOCHROME C-TYPE BIOGENESIS PROTEIN HI_1454-RELATED"/>
    <property type="match status" value="1"/>
</dbReference>
<keyword evidence="4 6" id="KW-1133">Transmembrane helix</keyword>
<feature type="transmembrane region" description="Helical" evidence="6">
    <location>
        <begin position="162"/>
        <end position="186"/>
    </location>
</feature>
<evidence type="ECO:0000256" key="6">
    <source>
        <dbReference type="SAM" id="Phobius"/>
    </source>
</evidence>
<feature type="transmembrane region" description="Helical" evidence="6">
    <location>
        <begin position="120"/>
        <end position="150"/>
    </location>
</feature>
<protein>
    <submittedName>
        <fullName evidence="8">Unannotated protein</fullName>
    </submittedName>
</protein>
<evidence type="ECO:0000256" key="2">
    <source>
        <dbReference type="ARBA" id="ARBA00006143"/>
    </source>
</evidence>
<feature type="transmembrane region" description="Helical" evidence="6">
    <location>
        <begin position="52"/>
        <end position="80"/>
    </location>
</feature>
<comment type="similarity">
    <text evidence="2">Belongs to the DsbD family.</text>
</comment>